<dbReference type="AlphaFoldDB" id="A0A9Q6IGW6"/>
<name>A0A9Q6IGW6_9PSED</name>
<evidence type="ECO:0000313" key="2">
    <source>
        <dbReference type="Proteomes" id="UP000248188"/>
    </source>
</evidence>
<organism evidence="1 2">
    <name type="scientific">Pseudomonas protegens</name>
    <dbReference type="NCBI Taxonomy" id="380021"/>
    <lineage>
        <taxon>Bacteria</taxon>
        <taxon>Pseudomonadati</taxon>
        <taxon>Pseudomonadota</taxon>
        <taxon>Gammaproteobacteria</taxon>
        <taxon>Pseudomonadales</taxon>
        <taxon>Pseudomonadaceae</taxon>
        <taxon>Pseudomonas</taxon>
    </lineage>
</organism>
<gene>
    <name evidence="1" type="ORF">DMX08_09115</name>
</gene>
<dbReference type="Proteomes" id="UP000248188">
    <property type="component" value="Unassembled WGS sequence"/>
</dbReference>
<dbReference type="EMBL" id="QJRN01000004">
    <property type="protein sequence ID" value="PYC40154.1"/>
    <property type="molecule type" value="Genomic_DNA"/>
</dbReference>
<dbReference type="RefSeq" id="WP_110651978.1">
    <property type="nucleotide sequence ID" value="NZ_QJRN01000004.1"/>
</dbReference>
<comment type="caution">
    <text evidence="1">The sequence shown here is derived from an EMBL/GenBank/DDBJ whole genome shotgun (WGS) entry which is preliminary data.</text>
</comment>
<accession>A0A9Q6IGW6</accession>
<sequence>MSAFEVFPSLSTQLEAAQAIDWGVLVDGYLTDAAVVGDVYAASLYFDHSRRIPDGTTVVTPPVRSIHQHGGFTLLRSLCRKDHYVVVTEFGGAV</sequence>
<reference evidence="1 2" key="1">
    <citation type="submission" date="2018-06" db="EMBL/GenBank/DDBJ databases">
        <title>Pseudomonas diversity within urban Lake Michigan freshwaters.</title>
        <authorList>
            <person name="Batrich M."/>
            <person name="Hatzopoulos T."/>
            <person name="Putonti C."/>
        </authorList>
    </citation>
    <scope>NUCLEOTIDE SEQUENCE [LARGE SCALE GENOMIC DNA]</scope>
    <source>
        <strain evidence="1 2">MB-090624</strain>
    </source>
</reference>
<protein>
    <submittedName>
        <fullName evidence="1">Uncharacterized protein</fullName>
    </submittedName>
</protein>
<evidence type="ECO:0000313" key="1">
    <source>
        <dbReference type="EMBL" id="PYC40154.1"/>
    </source>
</evidence>
<proteinExistence type="predicted"/>